<dbReference type="Pfam" id="PF03009">
    <property type="entry name" value="GDPD"/>
    <property type="match status" value="1"/>
</dbReference>
<organism evidence="2 3">
    <name type="scientific">Brevibacterium luteolum</name>
    <dbReference type="NCBI Taxonomy" id="199591"/>
    <lineage>
        <taxon>Bacteria</taxon>
        <taxon>Bacillati</taxon>
        <taxon>Actinomycetota</taxon>
        <taxon>Actinomycetes</taxon>
        <taxon>Micrococcales</taxon>
        <taxon>Brevibacteriaceae</taxon>
        <taxon>Brevibacterium</taxon>
    </lineage>
</organism>
<evidence type="ECO:0000259" key="1">
    <source>
        <dbReference type="PROSITE" id="PS51704"/>
    </source>
</evidence>
<dbReference type="InterPro" id="IPR030395">
    <property type="entry name" value="GP_PDE_dom"/>
</dbReference>
<keyword evidence="3" id="KW-1185">Reference proteome</keyword>
<dbReference type="GO" id="GO:0008081">
    <property type="term" value="F:phosphoric diester hydrolase activity"/>
    <property type="evidence" value="ECO:0007669"/>
    <property type="project" value="InterPro"/>
</dbReference>
<accession>A0A2N6PJ58</accession>
<dbReference type="GO" id="GO:0006629">
    <property type="term" value="P:lipid metabolic process"/>
    <property type="evidence" value="ECO:0007669"/>
    <property type="project" value="InterPro"/>
</dbReference>
<dbReference type="AlphaFoldDB" id="A0A2N6PJ58"/>
<dbReference type="PROSITE" id="PS51704">
    <property type="entry name" value="GP_PDE"/>
    <property type="match status" value="1"/>
</dbReference>
<sequence length="264" mass="28661">MFEAFLADHGYPHAPGGEHKPWVIAHRGYSGVAPENTLVAVEAARVLGSDWIEIDIGISADGTPIVLHDTTLNRTTSATGTAAQMSDERISLADAGSWLGPGFIGQRVPKLRTVLANLADFDGNLLLEFKDDWSPGAIAQVADDIMATGMADRMILQSFSTATLTAVRDLIPMVARGLLRMVPRPEDKTLAADLDVTFYNPSRRGFFLRQALLEEFMAEGYGCLVWTSNVPADWERLMAAGVHGIITDQPGRLQGYLTAKYDAD</sequence>
<protein>
    <submittedName>
        <fullName evidence="2">Glycerophosphodiester phosphodiesterase</fullName>
    </submittedName>
</protein>
<dbReference type="Proteomes" id="UP000235703">
    <property type="component" value="Unassembled WGS sequence"/>
</dbReference>
<dbReference type="SUPFAM" id="SSF51695">
    <property type="entry name" value="PLC-like phosphodiesterases"/>
    <property type="match status" value="1"/>
</dbReference>
<evidence type="ECO:0000313" key="3">
    <source>
        <dbReference type="Proteomes" id="UP000235703"/>
    </source>
</evidence>
<comment type="caution">
    <text evidence="2">The sequence shown here is derived from an EMBL/GenBank/DDBJ whole genome shotgun (WGS) entry which is preliminary data.</text>
</comment>
<dbReference type="PANTHER" id="PTHR46211">
    <property type="entry name" value="GLYCEROPHOSPHORYL DIESTER PHOSPHODIESTERASE"/>
    <property type="match status" value="1"/>
</dbReference>
<dbReference type="Gene3D" id="3.20.20.190">
    <property type="entry name" value="Phosphatidylinositol (PI) phosphodiesterase"/>
    <property type="match status" value="1"/>
</dbReference>
<dbReference type="PANTHER" id="PTHR46211:SF14">
    <property type="entry name" value="GLYCEROPHOSPHODIESTER PHOSPHODIESTERASE"/>
    <property type="match status" value="1"/>
</dbReference>
<dbReference type="InterPro" id="IPR017946">
    <property type="entry name" value="PLC-like_Pdiesterase_TIM-brl"/>
</dbReference>
<reference evidence="2 3" key="1">
    <citation type="submission" date="2017-09" db="EMBL/GenBank/DDBJ databases">
        <title>Bacterial strain isolated from the female urinary microbiota.</title>
        <authorList>
            <person name="Thomas-White K."/>
            <person name="Kumar N."/>
            <person name="Forster S."/>
            <person name="Putonti C."/>
            <person name="Lawley T."/>
            <person name="Wolfe A.J."/>
        </authorList>
    </citation>
    <scope>NUCLEOTIDE SEQUENCE [LARGE SCALE GENOMIC DNA]</scope>
    <source>
        <strain evidence="2 3">UMB0680</strain>
    </source>
</reference>
<evidence type="ECO:0000313" key="2">
    <source>
        <dbReference type="EMBL" id="PMB98708.1"/>
    </source>
</evidence>
<dbReference type="OrthoDB" id="9758957at2"/>
<dbReference type="EMBL" id="PNFZ01000002">
    <property type="protein sequence ID" value="PMB98708.1"/>
    <property type="molecule type" value="Genomic_DNA"/>
</dbReference>
<dbReference type="RefSeq" id="WP_102161422.1">
    <property type="nucleotide sequence ID" value="NZ_PNFZ01000002.1"/>
</dbReference>
<feature type="domain" description="GP-PDE" evidence="1">
    <location>
        <begin position="21"/>
        <end position="257"/>
    </location>
</feature>
<proteinExistence type="predicted"/>
<gene>
    <name evidence="2" type="ORF">CJ198_05180</name>
</gene>
<name>A0A2N6PJ58_9MICO</name>